<gene>
    <name evidence="1" type="ORF">EVAR_63256_1</name>
</gene>
<proteinExistence type="predicted"/>
<sequence>MRLIGFICESGDNFTSNYFFGNYLETRRKVPDGLGTRLAMFLLRHSRVGGVTLDAKGSTYVHSEWYQTTHRSIGLCPERSDQLPSDSIAPTG</sequence>
<organism evidence="1 2">
    <name type="scientific">Eumeta variegata</name>
    <name type="common">Bagworm moth</name>
    <name type="synonym">Eumeta japonica</name>
    <dbReference type="NCBI Taxonomy" id="151549"/>
    <lineage>
        <taxon>Eukaryota</taxon>
        <taxon>Metazoa</taxon>
        <taxon>Ecdysozoa</taxon>
        <taxon>Arthropoda</taxon>
        <taxon>Hexapoda</taxon>
        <taxon>Insecta</taxon>
        <taxon>Pterygota</taxon>
        <taxon>Neoptera</taxon>
        <taxon>Endopterygota</taxon>
        <taxon>Lepidoptera</taxon>
        <taxon>Glossata</taxon>
        <taxon>Ditrysia</taxon>
        <taxon>Tineoidea</taxon>
        <taxon>Psychidae</taxon>
        <taxon>Oiketicinae</taxon>
        <taxon>Eumeta</taxon>
    </lineage>
</organism>
<name>A0A4C2A3M8_EUMVA</name>
<dbReference type="EMBL" id="BGZK01002428">
    <property type="protein sequence ID" value="GBP93853.1"/>
    <property type="molecule type" value="Genomic_DNA"/>
</dbReference>
<protein>
    <submittedName>
        <fullName evidence="1">Uncharacterized protein</fullName>
    </submittedName>
</protein>
<comment type="caution">
    <text evidence="1">The sequence shown here is derived from an EMBL/GenBank/DDBJ whole genome shotgun (WGS) entry which is preliminary data.</text>
</comment>
<evidence type="ECO:0000313" key="1">
    <source>
        <dbReference type="EMBL" id="GBP93853.1"/>
    </source>
</evidence>
<dbReference type="Proteomes" id="UP000299102">
    <property type="component" value="Unassembled WGS sequence"/>
</dbReference>
<evidence type="ECO:0000313" key="2">
    <source>
        <dbReference type="Proteomes" id="UP000299102"/>
    </source>
</evidence>
<accession>A0A4C2A3M8</accession>
<keyword evidence="2" id="KW-1185">Reference proteome</keyword>
<reference evidence="1 2" key="1">
    <citation type="journal article" date="2019" name="Commun. Biol.">
        <title>The bagworm genome reveals a unique fibroin gene that provides high tensile strength.</title>
        <authorList>
            <person name="Kono N."/>
            <person name="Nakamura H."/>
            <person name="Ohtoshi R."/>
            <person name="Tomita M."/>
            <person name="Numata K."/>
            <person name="Arakawa K."/>
        </authorList>
    </citation>
    <scope>NUCLEOTIDE SEQUENCE [LARGE SCALE GENOMIC DNA]</scope>
</reference>
<dbReference type="AlphaFoldDB" id="A0A4C2A3M8"/>